<evidence type="ECO:0000313" key="2">
    <source>
        <dbReference type="Proteomes" id="UP000318704"/>
    </source>
</evidence>
<accession>A0A517W081</accession>
<dbReference type="AlphaFoldDB" id="A0A517W081"/>
<name>A0A517W081_9PLAN</name>
<reference evidence="1 2" key="1">
    <citation type="submission" date="2019-03" db="EMBL/GenBank/DDBJ databases">
        <title>Deep-cultivation of Planctomycetes and their phenomic and genomic characterization uncovers novel biology.</title>
        <authorList>
            <person name="Wiegand S."/>
            <person name="Jogler M."/>
            <person name="Boedeker C."/>
            <person name="Pinto D."/>
            <person name="Vollmers J."/>
            <person name="Rivas-Marin E."/>
            <person name="Kohn T."/>
            <person name="Peeters S.H."/>
            <person name="Heuer A."/>
            <person name="Rast P."/>
            <person name="Oberbeckmann S."/>
            <person name="Bunk B."/>
            <person name="Jeske O."/>
            <person name="Meyerdierks A."/>
            <person name="Storesund J.E."/>
            <person name="Kallscheuer N."/>
            <person name="Luecker S."/>
            <person name="Lage O.M."/>
            <person name="Pohl T."/>
            <person name="Merkel B.J."/>
            <person name="Hornburger P."/>
            <person name="Mueller R.-W."/>
            <person name="Bruemmer F."/>
            <person name="Labrenz M."/>
            <person name="Spormann A.M."/>
            <person name="Op den Camp H."/>
            <person name="Overmann J."/>
            <person name="Amann R."/>
            <person name="Jetten M.S.M."/>
            <person name="Mascher T."/>
            <person name="Medema M.H."/>
            <person name="Devos D.P."/>
            <person name="Kaster A.-K."/>
            <person name="Ovreas L."/>
            <person name="Rohde M."/>
            <person name="Galperin M.Y."/>
            <person name="Jogler C."/>
        </authorList>
    </citation>
    <scope>NUCLEOTIDE SEQUENCE [LARGE SCALE GENOMIC DNA]</scope>
    <source>
        <strain evidence="1 2">V144</strain>
    </source>
</reference>
<dbReference type="Proteomes" id="UP000318704">
    <property type="component" value="Chromosome"/>
</dbReference>
<proteinExistence type="predicted"/>
<evidence type="ECO:0000313" key="1">
    <source>
        <dbReference type="EMBL" id="QDT98663.1"/>
    </source>
</evidence>
<dbReference type="EMBL" id="CP037920">
    <property type="protein sequence ID" value="QDT98663.1"/>
    <property type="molecule type" value="Genomic_DNA"/>
</dbReference>
<protein>
    <submittedName>
        <fullName evidence="1">Uncharacterized protein</fullName>
    </submittedName>
</protein>
<sequence>MICAVLSEIWYLRVRAGRGFSKEQTIWDQNGSEHRELNLRRYLKNFERLAGFMVKVFAAAKVITIQKNVASRARRRNGVSREARLCQGVVCLLENERFWSRENVKMIC</sequence>
<organism evidence="1 2">
    <name type="scientific">Gimesia aquarii</name>
    <dbReference type="NCBI Taxonomy" id="2527964"/>
    <lineage>
        <taxon>Bacteria</taxon>
        <taxon>Pseudomonadati</taxon>
        <taxon>Planctomycetota</taxon>
        <taxon>Planctomycetia</taxon>
        <taxon>Planctomycetales</taxon>
        <taxon>Planctomycetaceae</taxon>
        <taxon>Gimesia</taxon>
    </lineage>
</organism>
<dbReference type="KEGG" id="gaw:V144x_41700"/>
<gene>
    <name evidence="1" type="ORF">V144x_41700</name>
</gene>